<dbReference type="AlphaFoldDB" id="A0A376DQB3"/>
<sequence length="294" mass="32933">MSSIPEKSKGAIFRPAQNADGVSENHHIGINRLVKLSLVIEGKIIKFYKHFKLKQSTQRHHEFTLTLAHDTLGDRQTHSLEDANKFLGKRLTAVIAYKDIENSPERTFVGIITGVAFSQEKMSLGNIVLTGCSPTILLDGAAHIQSFGGAQPVNMGIIAEEVIKQGIDKGRFDIRVDANNFSQIIYSSQYDETHYNYLARMAEAYGEQFYYDGEVLHFGKLPPQNKPITLTYGSSANDIKVELKAVHTKPQFYGYNSNKNEKLTSGATPIQHVSDIAKQPTITIIIFTKHRHFR</sequence>
<protein>
    <recommendedName>
        <fullName evidence="3">Vgr family protein</fullName>
    </recommendedName>
</protein>
<proteinExistence type="predicted"/>
<reference evidence="1 2" key="1">
    <citation type="submission" date="2018-06" db="EMBL/GenBank/DDBJ databases">
        <authorList>
            <consortium name="Pathogen Informatics"/>
            <person name="Doyle S."/>
        </authorList>
    </citation>
    <scope>NUCLEOTIDE SEQUENCE [LARGE SCALE GENOMIC DNA]</scope>
    <source>
        <strain evidence="1 2">NCTC13533</strain>
    </source>
</reference>
<accession>A0A376DQB3</accession>
<dbReference type="STRING" id="297244.SAMN05421639_10811"/>
<name>A0A376DQB3_CHRCU</name>
<evidence type="ECO:0008006" key="3">
    <source>
        <dbReference type="Google" id="ProtNLM"/>
    </source>
</evidence>
<dbReference type="SUPFAM" id="SSF69279">
    <property type="entry name" value="Phage tail proteins"/>
    <property type="match status" value="1"/>
</dbReference>
<dbReference type="Gene3D" id="2.30.110.50">
    <property type="match status" value="1"/>
</dbReference>
<dbReference type="Proteomes" id="UP000255224">
    <property type="component" value="Unassembled WGS sequence"/>
</dbReference>
<organism evidence="1 2">
    <name type="scientific">Chryseobacterium carnipullorum</name>
    <dbReference type="NCBI Taxonomy" id="1124835"/>
    <lineage>
        <taxon>Bacteria</taxon>
        <taxon>Pseudomonadati</taxon>
        <taxon>Bacteroidota</taxon>
        <taxon>Flavobacteriia</taxon>
        <taxon>Flavobacteriales</taxon>
        <taxon>Weeksellaceae</taxon>
        <taxon>Chryseobacterium group</taxon>
        <taxon>Chryseobacterium</taxon>
    </lineage>
</organism>
<gene>
    <name evidence="1" type="ORF">NCTC13533_00966</name>
</gene>
<dbReference type="EMBL" id="UFVQ01000003">
    <property type="protein sequence ID" value="STC93666.1"/>
    <property type="molecule type" value="Genomic_DNA"/>
</dbReference>
<dbReference type="Gene3D" id="3.55.50.10">
    <property type="entry name" value="Baseplate protein-like domains"/>
    <property type="match status" value="1"/>
</dbReference>
<evidence type="ECO:0000313" key="1">
    <source>
        <dbReference type="EMBL" id="STC93666.1"/>
    </source>
</evidence>
<evidence type="ECO:0000313" key="2">
    <source>
        <dbReference type="Proteomes" id="UP000255224"/>
    </source>
</evidence>